<accession>A0A977KBS8</accession>
<dbReference type="InterPro" id="IPR027417">
    <property type="entry name" value="P-loop_NTPase"/>
</dbReference>
<name>A0A977KBS8_9CREN</name>
<evidence type="ECO:0000313" key="2">
    <source>
        <dbReference type="Proteomes" id="UP001063698"/>
    </source>
</evidence>
<keyword evidence="2" id="KW-1185">Reference proteome</keyword>
<reference evidence="1" key="1">
    <citation type="submission" date="2013-11" db="EMBL/GenBank/DDBJ databases">
        <title>Comparative genomics of Ignicoccus.</title>
        <authorList>
            <person name="Podar M."/>
        </authorList>
    </citation>
    <scope>NUCLEOTIDE SEQUENCE</scope>
    <source>
        <strain evidence="1">DSM 13166</strain>
    </source>
</reference>
<protein>
    <submittedName>
        <fullName evidence="1">Uncharacterized protein</fullName>
    </submittedName>
</protein>
<sequence>MVNSLRGVACYDQVGSKVPCASFEASLEEGINVIHSPNGSGKSTFLTLLHPLAYAWSALGSYAEPLLRLSFVSYLSLKWPLPAVGYVELDEGRLLWYRKESLAESLSSTFGFEDLLEQAKGCQGALELEGGDYSFSGLPNTEFRFAYLGMGRACGTASHEKLVLSSDITLTEKYSAYHSPHLALVLNLLKATFIELVRYKAYTDEALEELKVVIPNLVDVRLSEGIYKVAFVVKEGGEEVELEPWSLGDGQRSLLALKALRSMFGDKRGLFVSDTPETFLYSGEDGDQLKEAVKTIASFSDSHQVVVATSKPEVRGMLVNEYQAVPYKIIKEGSEVREREGVKIVISKNKLVTIQ</sequence>
<dbReference type="AlphaFoldDB" id="A0A977KBS8"/>
<dbReference type="SUPFAM" id="SSF52540">
    <property type="entry name" value="P-loop containing nucleoside triphosphate hydrolases"/>
    <property type="match status" value="1"/>
</dbReference>
<dbReference type="Proteomes" id="UP001063698">
    <property type="component" value="Chromosome"/>
</dbReference>
<dbReference type="EMBL" id="CP006868">
    <property type="protein sequence ID" value="UXD22744.1"/>
    <property type="molecule type" value="Genomic_DNA"/>
</dbReference>
<evidence type="ECO:0000313" key="1">
    <source>
        <dbReference type="EMBL" id="UXD22744.1"/>
    </source>
</evidence>
<dbReference type="KEGG" id="ipc:IPA_07870"/>
<organism evidence="1 2">
    <name type="scientific">Ignicoccus pacificus DSM 13166</name>
    <dbReference type="NCBI Taxonomy" id="940294"/>
    <lineage>
        <taxon>Archaea</taxon>
        <taxon>Thermoproteota</taxon>
        <taxon>Thermoprotei</taxon>
        <taxon>Desulfurococcales</taxon>
        <taxon>Desulfurococcaceae</taxon>
        <taxon>Ignicoccus</taxon>
    </lineage>
</organism>
<gene>
    <name evidence="1" type="ORF">IPA_07870</name>
</gene>
<proteinExistence type="predicted"/>